<feature type="domain" description="DUF218" evidence="2">
    <location>
        <begin position="77"/>
        <end position="244"/>
    </location>
</feature>
<keyword evidence="1" id="KW-1133">Transmembrane helix</keyword>
<dbReference type="CDD" id="cd06259">
    <property type="entry name" value="YdcF-like"/>
    <property type="match status" value="1"/>
</dbReference>
<dbReference type="GO" id="GO:0005886">
    <property type="term" value="C:plasma membrane"/>
    <property type="evidence" value="ECO:0007669"/>
    <property type="project" value="TreeGrafter"/>
</dbReference>
<reference evidence="3 4" key="1">
    <citation type="submission" date="2019-11" db="EMBL/GenBank/DDBJ databases">
        <title>Comparative genomics of hydrocarbon-degrading Desulfosarcina strains.</title>
        <authorList>
            <person name="Watanabe M."/>
            <person name="Kojima H."/>
            <person name="Fukui M."/>
        </authorList>
    </citation>
    <scope>NUCLEOTIDE SEQUENCE [LARGE SCALE GENOMIC DNA]</scope>
    <source>
        <strain evidence="3 4">PP31</strain>
    </source>
</reference>
<dbReference type="EMBL" id="AP021875">
    <property type="protein sequence ID" value="BBO77062.1"/>
    <property type="molecule type" value="Genomic_DNA"/>
</dbReference>
<dbReference type="PANTHER" id="PTHR30336:SF4">
    <property type="entry name" value="ENVELOPE BIOGENESIS FACTOR ELYC"/>
    <property type="match status" value="1"/>
</dbReference>
<sequence>MFAVKKIVAPFLLPPGIFIIPIIIIGLLLIRSRRWRIGMVNVLIGLALWALSTAPVANGLMQGLESEFSFPEHPSGDVIILLGGGVIGEVPDLSGNGAPTQAMMGRIVTAVRLYRRLRLPIIVTGGKVYEDNSTAEATIVRRFLVDLGVPYNHIIIEDKARDTAQNARLSAAICRRRGFSKPILLTAASHLKRACMAFEASELPVTPFPANFLGAQGAYYGPRHLLPNAGALHTSAMALHEYWGMLYYRLIEL</sequence>
<dbReference type="InterPro" id="IPR051599">
    <property type="entry name" value="Cell_Envelope_Assoc"/>
</dbReference>
<name>A0A5K7Z4W1_9BACT</name>
<proteinExistence type="predicted"/>
<evidence type="ECO:0000256" key="1">
    <source>
        <dbReference type="SAM" id="Phobius"/>
    </source>
</evidence>
<protein>
    <recommendedName>
        <fullName evidence="2">DUF218 domain-containing protein</fullName>
    </recommendedName>
</protein>
<dbReference type="AlphaFoldDB" id="A0A5K7Z4W1"/>
<dbReference type="InterPro" id="IPR014729">
    <property type="entry name" value="Rossmann-like_a/b/a_fold"/>
</dbReference>
<evidence type="ECO:0000313" key="3">
    <source>
        <dbReference type="EMBL" id="BBO77062.1"/>
    </source>
</evidence>
<evidence type="ECO:0000259" key="2">
    <source>
        <dbReference type="Pfam" id="PF02698"/>
    </source>
</evidence>
<accession>A0A5K7Z4W1</accession>
<dbReference type="GO" id="GO:0043164">
    <property type="term" value="P:Gram-negative-bacterium-type cell wall biogenesis"/>
    <property type="evidence" value="ECO:0007669"/>
    <property type="project" value="TreeGrafter"/>
</dbReference>
<organism evidence="3 4">
    <name type="scientific">Desulfosarcina widdelii</name>
    <dbReference type="NCBI Taxonomy" id="947919"/>
    <lineage>
        <taxon>Bacteria</taxon>
        <taxon>Pseudomonadati</taxon>
        <taxon>Thermodesulfobacteriota</taxon>
        <taxon>Desulfobacteria</taxon>
        <taxon>Desulfobacterales</taxon>
        <taxon>Desulfosarcinaceae</taxon>
        <taxon>Desulfosarcina</taxon>
    </lineage>
</organism>
<dbReference type="InterPro" id="IPR003848">
    <property type="entry name" value="DUF218"/>
</dbReference>
<dbReference type="GO" id="GO:0000270">
    <property type="term" value="P:peptidoglycan metabolic process"/>
    <property type="evidence" value="ECO:0007669"/>
    <property type="project" value="TreeGrafter"/>
</dbReference>
<gene>
    <name evidence="3" type="ORF">DSCW_44790</name>
</gene>
<dbReference type="PANTHER" id="PTHR30336">
    <property type="entry name" value="INNER MEMBRANE PROTEIN, PROBABLE PERMEASE"/>
    <property type="match status" value="1"/>
</dbReference>
<feature type="transmembrane region" description="Helical" evidence="1">
    <location>
        <begin position="12"/>
        <end position="30"/>
    </location>
</feature>
<dbReference type="Proteomes" id="UP000427769">
    <property type="component" value="Chromosome"/>
</dbReference>
<keyword evidence="1" id="KW-0472">Membrane</keyword>
<dbReference type="Pfam" id="PF02698">
    <property type="entry name" value="DUF218"/>
    <property type="match status" value="1"/>
</dbReference>
<evidence type="ECO:0000313" key="4">
    <source>
        <dbReference type="Proteomes" id="UP000427769"/>
    </source>
</evidence>
<keyword evidence="1" id="KW-0812">Transmembrane</keyword>
<dbReference type="KEGG" id="dwd:DSCW_44790"/>
<feature type="transmembrane region" description="Helical" evidence="1">
    <location>
        <begin position="42"/>
        <end position="61"/>
    </location>
</feature>
<keyword evidence="4" id="KW-1185">Reference proteome</keyword>
<dbReference type="Gene3D" id="3.40.50.620">
    <property type="entry name" value="HUPs"/>
    <property type="match status" value="1"/>
</dbReference>